<proteinExistence type="predicted"/>
<organism evidence="3 4">
    <name type="scientific">Pseudocohnilembus persalinus</name>
    <name type="common">Ciliate</name>
    <dbReference type="NCBI Taxonomy" id="266149"/>
    <lineage>
        <taxon>Eukaryota</taxon>
        <taxon>Sar</taxon>
        <taxon>Alveolata</taxon>
        <taxon>Ciliophora</taxon>
        <taxon>Intramacronucleata</taxon>
        <taxon>Oligohymenophorea</taxon>
        <taxon>Scuticociliatia</taxon>
        <taxon>Philasterida</taxon>
        <taxon>Pseudocohnilembidae</taxon>
        <taxon>Pseudocohnilembus</taxon>
    </lineage>
</organism>
<keyword evidence="1" id="KW-0175">Coiled coil</keyword>
<dbReference type="Proteomes" id="UP000054937">
    <property type="component" value="Unassembled WGS sequence"/>
</dbReference>
<evidence type="ECO:0000256" key="1">
    <source>
        <dbReference type="SAM" id="Coils"/>
    </source>
</evidence>
<reference evidence="3 4" key="1">
    <citation type="journal article" date="2015" name="Sci. Rep.">
        <title>Genome of the facultative scuticociliatosis pathogen Pseudocohnilembus persalinus provides insight into its virulence through horizontal gene transfer.</title>
        <authorList>
            <person name="Xiong J."/>
            <person name="Wang G."/>
            <person name="Cheng J."/>
            <person name="Tian M."/>
            <person name="Pan X."/>
            <person name="Warren A."/>
            <person name="Jiang C."/>
            <person name="Yuan D."/>
            <person name="Miao W."/>
        </authorList>
    </citation>
    <scope>NUCLEOTIDE SEQUENCE [LARGE SCALE GENOMIC DNA]</scope>
    <source>
        <strain evidence="3">36N120E</strain>
    </source>
</reference>
<evidence type="ECO:0000313" key="4">
    <source>
        <dbReference type="Proteomes" id="UP000054937"/>
    </source>
</evidence>
<sequence>MFDQVSIKQNDQNLNDTVIQNQQQSALNSLNNKENQKNYSESNKNNVNKFSNETQSHSQQKLTKHSNNKQQQLTLLDGKLNTINIENKIDKNPNQNLYIKKRCHSEVNDKKFNLISPLDDILFQEQKQSNKQFGNQKIPKVNQRYNNSCNKNSKYTQRQIKQMTLQNYETQHNNESQNDAQDFSHQSLPTSPLCMFQQSINFKQKPNHHENNQFQSKISVKAQNKVMTEIKQISQQKWLKQQQMARSMSLNQGEFLKNKVNQNYTSFDFNNQNIQQNQKVISLVSPLQQNQQQQNNYLVSKYSQDNQQEQMIQRMEGDHNSISVYFLNLHNELTFQIQDKEKLLKQNLNDKWTNLTHQEEEYKSIFENLKLNQSQFEILIQNQQSNIQFEQQKVQLTQKEQGQKFYNDGFYKQQNENYTNPLDTLKFIQLENIKYFENKKNEDPYSFYKQYINQVQQCSTENQINKSQFKDEKSNYDLINGDVDAKENASNFEIESNWLSEQPSAAIKQKNKTNLQKQQSIKNKQNSNFNQIHEFEELNKENNSMSQNQNCLESNHKDIEQSEKLKQQENEINKRFQQIQQRQQEFEKKSQILKNNQSVFISQSNIFQTDTQMNQSQDGNFIQKKEKNFVFFNKDNKSIEDIELQQCRTLNLDTEIDMHKIIFIESNENCQNFISLKDKNQIVMVTIANNDNDNLIQIKTIVKHCTEIQMIQYCSKSKILCFKKELITHFDG</sequence>
<keyword evidence="4" id="KW-1185">Reference proteome</keyword>
<feature type="compositionally biased region" description="Polar residues" evidence="2">
    <location>
        <begin position="37"/>
        <end position="61"/>
    </location>
</feature>
<dbReference type="EMBL" id="LDAU01000179">
    <property type="protein sequence ID" value="KRX01058.1"/>
    <property type="molecule type" value="Genomic_DNA"/>
</dbReference>
<gene>
    <name evidence="3" type="ORF">PPERSA_00806</name>
</gene>
<comment type="caution">
    <text evidence="3">The sequence shown here is derived from an EMBL/GenBank/DDBJ whole genome shotgun (WGS) entry which is preliminary data.</text>
</comment>
<accession>A0A0V0QFS4</accession>
<evidence type="ECO:0000256" key="2">
    <source>
        <dbReference type="SAM" id="MobiDB-lite"/>
    </source>
</evidence>
<dbReference type="InParanoid" id="A0A0V0QFS4"/>
<name>A0A0V0QFS4_PSEPJ</name>
<feature type="coiled-coil region" evidence="1">
    <location>
        <begin position="535"/>
        <end position="596"/>
    </location>
</feature>
<feature type="region of interest" description="Disordered" evidence="2">
    <location>
        <begin position="32"/>
        <end position="70"/>
    </location>
</feature>
<protein>
    <submittedName>
        <fullName evidence="3">Uncharacterized protein</fullName>
    </submittedName>
</protein>
<dbReference type="AlphaFoldDB" id="A0A0V0QFS4"/>
<evidence type="ECO:0000313" key="3">
    <source>
        <dbReference type="EMBL" id="KRX01058.1"/>
    </source>
</evidence>